<keyword evidence="5" id="KW-0576">Peroxisome</keyword>
<dbReference type="SUPFAM" id="SSF53474">
    <property type="entry name" value="alpha/beta-Hydrolases"/>
    <property type="match status" value="1"/>
</dbReference>
<evidence type="ECO:0000256" key="5">
    <source>
        <dbReference type="ARBA" id="ARBA00023140"/>
    </source>
</evidence>
<organism evidence="8 9">
    <name type="scientific">Pyrenophora seminiperda CCB06</name>
    <dbReference type="NCBI Taxonomy" id="1302712"/>
    <lineage>
        <taxon>Eukaryota</taxon>
        <taxon>Fungi</taxon>
        <taxon>Dikarya</taxon>
        <taxon>Ascomycota</taxon>
        <taxon>Pezizomycotina</taxon>
        <taxon>Dothideomycetes</taxon>
        <taxon>Pleosporomycetidae</taxon>
        <taxon>Pleosporales</taxon>
        <taxon>Pleosporineae</taxon>
        <taxon>Pleosporaceae</taxon>
        <taxon>Pyrenophora</taxon>
    </lineage>
</organism>
<evidence type="ECO:0000259" key="7">
    <source>
        <dbReference type="Pfam" id="PF00561"/>
    </source>
</evidence>
<keyword evidence="9" id="KW-1185">Reference proteome</keyword>
<dbReference type="GO" id="GO:0016787">
    <property type="term" value="F:hydrolase activity"/>
    <property type="evidence" value="ECO:0007669"/>
    <property type="project" value="UniProtKB-KW"/>
</dbReference>
<dbReference type="OrthoDB" id="284184at2759"/>
<dbReference type="EMBL" id="KE747814">
    <property type="protein sequence ID" value="RMZ67939.1"/>
    <property type="molecule type" value="Genomic_DNA"/>
</dbReference>
<dbReference type="PRINTS" id="PR00412">
    <property type="entry name" value="EPOXHYDRLASE"/>
</dbReference>
<keyword evidence="4" id="KW-0843">Virulence</keyword>
<evidence type="ECO:0000256" key="1">
    <source>
        <dbReference type="ARBA" id="ARBA00004275"/>
    </source>
</evidence>
<accession>A0A3M7M0F7</accession>
<dbReference type="Gene3D" id="3.40.50.1820">
    <property type="entry name" value="alpha/beta hydrolase"/>
    <property type="match status" value="1"/>
</dbReference>
<dbReference type="AlphaFoldDB" id="A0A3M7M0F7"/>
<proteinExistence type="inferred from homology"/>
<comment type="similarity">
    <text evidence="2">Belongs to the AB hydrolase superfamily. AKT2 hydrolase family.</text>
</comment>
<comment type="subcellular location">
    <subcellularLocation>
        <location evidence="1">Peroxisome</location>
    </subcellularLocation>
</comment>
<evidence type="ECO:0000256" key="2">
    <source>
        <dbReference type="ARBA" id="ARBA00005668"/>
    </source>
</evidence>
<gene>
    <name evidence="8" type="ORF">GMOD_00004022</name>
</gene>
<dbReference type="Proteomes" id="UP000265663">
    <property type="component" value="Unassembled WGS sequence"/>
</dbReference>
<evidence type="ECO:0000256" key="4">
    <source>
        <dbReference type="ARBA" id="ARBA00023026"/>
    </source>
</evidence>
<dbReference type="InterPro" id="IPR000639">
    <property type="entry name" value="Epox_hydrolase-like"/>
</dbReference>
<keyword evidence="3 8" id="KW-0378">Hydrolase</keyword>
<dbReference type="Pfam" id="PF00561">
    <property type="entry name" value="Abhydrolase_1"/>
    <property type="match status" value="1"/>
</dbReference>
<evidence type="ECO:0000313" key="8">
    <source>
        <dbReference type="EMBL" id="RMZ67939.1"/>
    </source>
</evidence>
<evidence type="ECO:0000256" key="6">
    <source>
        <dbReference type="ARBA" id="ARBA00038334"/>
    </source>
</evidence>
<dbReference type="InterPro" id="IPR029058">
    <property type="entry name" value="AB_hydrolase_fold"/>
</dbReference>
<protein>
    <submittedName>
        <fullName evidence="8">Epoxide hydrolase</fullName>
    </submittedName>
</protein>
<comment type="similarity">
    <text evidence="6">Belongs to the AB hydrolase superfamily. Epoxide hydrolase family.</text>
</comment>
<evidence type="ECO:0000313" key="9">
    <source>
        <dbReference type="Proteomes" id="UP000265663"/>
    </source>
</evidence>
<dbReference type="PANTHER" id="PTHR43329">
    <property type="entry name" value="EPOXIDE HYDROLASE"/>
    <property type="match status" value="1"/>
</dbReference>
<dbReference type="GO" id="GO:0005777">
    <property type="term" value="C:peroxisome"/>
    <property type="evidence" value="ECO:0007669"/>
    <property type="project" value="UniProtKB-SubCell"/>
</dbReference>
<dbReference type="InterPro" id="IPR000073">
    <property type="entry name" value="AB_hydrolase_1"/>
</dbReference>
<reference evidence="8 9" key="1">
    <citation type="journal article" date="2014" name="PLoS ONE">
        <title>De novo Genome Assembly of the Fungal Plant Pathogen Pyrenophora semeniperda.</title>
        <authorList>
            <person name="Soliai M.M."/>
            <person name="Meyer S.E."/>
            <person name="Udall J.A."/>
            <person name="Elzinga D.E."/>
            <person name="Hermansen R.A."/>
            <person name="Bodily P.M."/>
            <person name="Hart A.A."/>
            <person name="Coleman C.E."/>
        </authorList>
    </citation>
    <scope>NUCLEOTIDE SEQUENCE [LARGE SCALE GENOMIC DNA]</scope>
    <source>
        <strain evidence="8 9">CCB06</strain>
        <tissue evidence="8">Mycelium</tissue>
    </source>
</reference>
<evidence type="ECO:0000256" key="3">
    <source>
        <dbReference type="ARBA" id="ARBA00022801"/>
    </source>
</evidence>
<feature type="domain" description="AB hydrolase-1" evidence="7">
    <location>
        <begin position="29"/>
        <end position="142"/>
    </location>
</feature>
<name>A0A3M7M0F7_9PLEO</name>
<sequence>MDGFERKTLKTSRGYTYTYYTSPGNNSLPTLLFLHGWPDHAAMWKDVAGPLRSLDHPIIIPDMLGYDGTDKPTDPSAYTWDLVTADLTDILDAEGRAHCISIGHDWGSAAASRLLNYHPDRVVGLVNINVAYEPPTREPFDLEDINQDTKLRLGYPCLEYWHLFTAPDGPAVLKAGLDRLFTVMHGDGDTMKNFFCTPNALRDYLTGKTNPDVPLRPYSQDAQFKSDFIDRMTRDGFEAPQCWYHATLQNLQLNCDAKILEERDVVNMPELFIVATRDVASTGFPRSLIGRDLVNVPALFIVASQDVASLPETIYWSTHKGLLPRLEQVAVIDADYWVTYEKPGEVIARLEGWLRKNFALAQ</sequence>